<dbReference type="GO" id="GO:0006508">
    <property type="term" value="P:proteolysis"/>
    <property type="evidence" value="ECO:0007669"/>
    <property type="project" value="UniProtKB-KW"/>
</dbReference>
<evidence type="ECO:0000259" key="7">
    <source>
        <dbReference type="Pfam" id="PF01432"/>
    </source>
</evidence>
<dbReference type="InterPro" id="IPR004438">
    <property type="entry name" value="Peptidase_M3B"/>
</dbReference>
<gene>
    <name evidence="9" type="primary">pepF1</name>
    <name evidence="9" type="ORF">Poly59_43410</name>
</gene>
<dbReference type="RefSeq" id="WP_146535922.1">
    <property type="nucleotide sequence ID" value="NZ_SJPX01000004.1"/>
</dbReference>
<comment type="similarity">
    <text evidence="6">Belongs to the peptidase M3B family.</text>
</comment>
<comment type="function">
    <text evidence="6">Has oligopeptidase activity and degrades a variety of small bioactive peptides.</text>
</comment>
<dbReference type="AlphaFoldDB" id="A0A5C6ENU3"/>
<evidence type="ECO:0000256" key="3">
    <source>
        <dbReference type="ARBA" id="ARBA00022801"/>
    </source>
</evidence>
<dbReference type="InterPro" id="IPR013647">
    <property type="entry name" value="OligopepF_N_dom"/>
</dbReference>
<keyword evidence="4 6" id="KW-0862">Zinc</keyword>
<evidence type="ECO:0000256" key="6">
    <source>
        <dbReference type="RuleBase" id="RU368091"/>
    </source>
</evidence>
<dbReference type="InterPro" id="IPR001567">
    <property type="entry name" value="Pept_M3A_M3B_dom"/>
</dbReference>
<dbReference type="Proteomes" id="UP000317977">
    <property type="component" value="Unassembled WGS sequence"/>
</dbReference>
<keyword evidence="1 6" id="KW-0645">Protease</keyword>
<dbReference type="EC" id="3.4.24.-" evidence="6"/>
<dbReference type="NCBIfam" id="TIGR00181">
    <property type="entry name" value="pepF"/>
    <property type="match status" value="1"/>
</dbReference>
<dbReference type="Gene3D" id="1.20.140.70">
    <property type="entry name" value="Oligopeptidase f, N-terminal domain"/>
    <property type="match status" value="1"/>
</dbReference>
<protein>
    <recommendedName>
        <fullName evidence="6">Oligopeptidase F</fullName>
        <ecNumber evidence="6">3.4.24.-</ecNumber>
    </recommendedName>
</protein>
<accession>A0A5C6ENU3</accession>
<organism evidence="9 10">
    <name type="scientific">Rubripirellula reticaptiva</name>
    <dbReference type="NCBI Taxonomy" id="2528013"/>
    <lineage>
        <taxon>Bacteria</taxon>
        <taxon>Pseudomonadati</taxon>
        <taxon>Planctomycetota</taxon>
        <taxon>Planctomycetia</taxon>
        <taxon>Pirellulales</taxon>
        <taxon>Pirellulaceae</taxon>
        <taxon>Rubripirellula</taxon>
    </lineage>
</organism>
<dbReference type="Gene3D" id="1.10.1370.20">
    <property type="entry name" value="Oligoendopeptidase f, C-terminal domain"/>
    <property type="match status" value="1"/>
</dbReference>
<proteinExistence type="inferred from homology"/>
<feature type="domain" description="Oligopeptidase F N-terminal" evidence="8">
    <location>
        <begin position="119"/>
        <end position="187"/>
    </location>
</feature>
<reference evidence="9 10" key="1">
    <citation type="submission" date="2019-02" db="EMBL/GenBank/DDBJ databases">
        <title>Deep-cultivation of Planctomycetes and their phenomic and genomic characterization uncovers novel biology.</title>
        <authorList>
            <person name="Wiegand S."/>
            <person name="Jogler M."/>
            <person name="Boedeker C."/>
            <person name="Pinto D."/>
            <person name="Vollmers J."/>
            <person name="Rivas-Marin E."/>
            <person name="Kohn T."/>
            <person name="Peeters S.H."/>
            <person name="Heuer A."/>
            <person name="Rast P."/>
            <person name="Oberbeckmann S."/>
            <person name="Bunk B."/>
            <person name="Jeske O."/>
            <person name="Meyerdierks A."/>
            <person name="Storesund J.E."/>
            <person name="Kallscheuer N."/>
            <person name="Luecker S."/>
            <person name="Lage O.M."/>
            <person name="Pohl T."/>
            <person name="Merkel B.J."/>
            <person name="Hornburger P."/>
            <person name="Mueller R.-W."/>
            <person name="Bruemmer F."/>
            <person name="Labrenz M."/>
            <person name="Spormann A.M."/>
            <person name="Op Den Camp H."/>
            <person name="Overmann J."/>
            <person name="Amann R."/>
            <person name="Jetten M.S.M."/>
            <person name="Mascher T."/>
            <person name="Medema M.H."/>
            <person name="Devos D.P."/>
            <person name="Kaster A.-K."/>
            <person name="Ovreas L."/>
            <person name="Rohde M."/>
            <person name="Galperin M.Y."/>
            <person name="Jogler C."/>
        </authorList>
    </citation>
    <scope>NUCLEOTIDE SEQUENCE [LARGE SCALE GENOMIC DNA]</scope>
    <source>
        <strain evidence="9 10">Poly59</strain>
    </source>
</reference>
<dbReference type="GO" id="GO:0004222">
    <property type="term" value="F:metalloendopeptidase activity"/>
    <property type="evidence" value="ECO:0007669"/>
    <property type="project" value="UniProtKB-UniRule"/>
</dbReference>
<dbReference type="PANTHER" id="PTHR11804:SF84">
    <property type="entry name" value="SACCHAROLYSIN"/>
    <property type="match status" value="1"/>
</dbReference>
<feature type="domain" description="Peptidase M3A/M3B catalytic" evidence="7">
    <location>
        <begin position="209"/>
        <end position="588"/>
    </location>
</feature>
<dbReference type="InterPro" id="IPR045090">
    <property type="entry name" value="Pept_M3A_M3B"/>
</dbReference>
<dbReference type="SUPFAM" id="SSF55486">
    <property type="entry name" value="Metalloproteases ('zincins'), catalytic domain"/>
    <property type="match status" value="1"/>
</dbReference>
<dbReference type="Pfam" id="PF01432">
    <property type="entry name" value="Peptidase_M3"/>
    <property type="match status" value="1"/>
</dbReference>
<keyword evidence="2 6" id="KW-0479">Metal-binding</keyword>
<evidence type="ECO:0000313" key="9">
    <source>
        <dbReference type="EMBL" id="TWU49717.1"/>
    </source>
</evidence>
<comment type="cofactor">
    <cofactor evidence="6">
        <name>Zn(2+)</name>
        <dbReference type="ChEBI" id="CHEBI:29105"/>
    </cofactor>
    <text evidence="6">Binds 1 zinc ion.</text>
</comment>
<dbReference type="EMBL" id="SJPX01000004">
    <property type="protein sequence ID" value="TWU49717.1"/>
    <property type="molecule type" value="Genomic_DNA"/>
</dbReference>
<keyword evidence="10" id="KW-1185">Reference proteome</keyword>
<dbReference type="Gene3D" id="1.10.287.830">
    <property type="entry name" value="putative peptidase helix hairpin domain like"/>
    <property type="match status" value="1"/>
</dbReference>
<evidence type="ECO:0000313" key="10">
    <source>
        <dbReference type="Proteomes" id="UP000317977"/>
    </source>
</evidence>
<sequence>MSTAAPAKLPNRSDVPAADCWDLSSLFASNEAWEADFKLLETKIPTFETYRGRLGESAQTLASALNFDNEFDLIAERLGTYAFLKTTEDQGDSLYQGMKSRFQNLAVRAGQAASFMRPELLGIDEAAMAKLIEDPAVAPFKLQLERLVRFRPHTLTDNEERLLAMQGEMASAAGNAFRQLNDADLRFGEVEDHKGRTVELSHATFGQLLISPERKVRRNAFHQYYKQFAEHENTFSATLCGSVQRDVYYAKARNYDSSLQSALFPDNVPVDVYDNLITAVRDSLPSVHHYLDVRRRKMELKDIHHYDTYVPILSNIEKHHTWDEAVEVVLKSLAPLGTEYTDTLAKGLRGRWSDRYPNRGKQSGAFSCGSFAGDPYILMNFKPEVLNDVFTLTHEAGHSMHSWYSSRNQPFQYYNYTIFVAEVASTFNEQLLTDYLIKNATDDNERAYLINNELDSIRATVVRQTMFAEFEKKTHEMAEAGEPLTVASFRAAYRELLEAYFGPNFVIDKELELECFRIPHFYRAFYVYKYATGLSAAVALSRRVLEGGEAELKDYLSFLKGGCSKDPLDLLKDAGVDMTSPEPVAKTLEHFRNLTEELDRLL</sequence>
<keyword evidence="5 6" id="KW-0482">Metalloprotease</keyword>
<evidence type="ECO:0000256" key="1">
    <source>
        <dbReference type="ARBA" id="ARBA00022670"/>
    </source>
</evidence>
<dbReference type="InterPro" id="IPR042088">
    <property type="entry name" value="OligoPept_F_C"/>
</dbReference>
<dbReference type="OrthoDB" id="9766487at2"/>
<dbReference type="GO" id="GO:0006518">
    <property type="term" value="P:peptide metabolic process"/>
    <property type="evidence" value="ECO:0007669"/>
    <property type="project" value="TreeGrafter"/>
</dbReference>
<evidence type="ECO:0000256" key="2">
    <source>
        <dbReference type="ARBA" id="ARBA00022723"/>
    </source>
</evidence>
<keyword evidence="3 6" id="KW-0378">Hydrolase</keyword>
<name>A0A5C6ENU3_9BACT</name>
<evidence type="ECO:0000259" key="8">
    <source>
        <dbReference type="Pfam" id="PF08439"/>
    </source>
</evidence>
<dbReference type="Pfam" id="PF08439">
    <property type="entry name" value="Peptidase_M3_N"/>
    <property type="match status" value="1"/>
</dbReference>
<evidence type="ECO:0000256" key="5">
    <source>
        <dbReference type="ARBA" id="ARBA00023049"/>
    </source>
</evidence>
<dbReference type="PANTHER" id="PTHR11804">
    <property type="entry name" value="PROTEASE M3 THIMET OLIGOPEPTIDASE-RELATED"/>
    <property type="match status" value="1"/>
</dbReference>
<evidence type="ECO:0000256" key="4">
    <source>
        <dbReference type="ARBA" id="ARBA00022833"/>
    </source>
</evidence>
<dbReference type="GO" id="GO:0046872">
    <property type="term" value="F:metal ion binding"/>
    <property type="evidence" value="ECO:0007669"/>
    <property type="project" value="UniProtKB-UniRule"/>
</dbReference>
<comment type="caution">
    <text evidence="9">The sequence shown here is derived from an EMBL/GenBank/DDBJ whole genome shotgun (WGS) entry which is preliminary data.</text>
</comment>
<dbReference type="CDD" id="cd09608">
    <property type="entry name" value="M3B_PepF"/>
    <property type="match status" value="1"/>
</dbReference>